<accession>A0A0R1SEJ7</accession>
<gene>
    <name evidence="8" type="ORF">FC27_GL001608</name>
</gene>
<protein>
    <recommendedName>
        <fullName evidence="6">Lipoprotein</fullName>
    </recommendedName>
</protein>
<keyword evidence="4" id="KW-0564">Palmitate</keyword>
<dbReference type="InterPro" id="IPR004872">
    <property type="entry name" value="Lipoprotein_NlpA"/>
</dbReference>
<dbReference type="Pfam" id="PF03180">
    <property type="entry name" value="Lipoprotein_9"/>
    <property type="match status" value="1"/>
</dbReference>
<keyword evidence="3" id="KW-0472">Membrane</keyword>
<organism evidence="8 9">
    <name type="scientific">Companilactobacillus versmoldensis DSM 14857 = KCTC 3814</name>
    <dbReference type="NCBI Taxonomy" id="1423815"/>
    <lineage>
        <taxon>Bacteria</taxon>
        <taxon>Bacillati</taxon>
        <taxon>Bacillota</taxon>
        <taxon>Bacilli</taxon>
        <taxon>Lactobacillales</taxon>
        <taxon>Lactobacillaceae</taxon>
        <taxon>Companilactobacillus</taxon>
    </lineage>
</organism>
<dbReference type="eggNOG" id="COG1464">
    <property type="taxonomic scope" value="Bacteria"/>
</dbReference>
<comment type="caution">
    <text evidence="8">The sequence shown here is derived from an EMBL/GenBank/DDBJ whole genome shotgun (WGS) entry which is preliminary data.</text>
</comment>
<keyword evidence="2" id="KW-0732">Signal</keyword>
<dbReference type="PROSITE" id="PS51257">
    <property type="entry name" value="PROKAR_LIPOPROTEIN"/>
    <property type="match status" value="1"/>
</dbReference>
<feature type="lipid moiety-binding region" description="S-diacylglycerol cysteine" evidence="7">
    <location>
        <position position="23"/>
    </location>
</feature>
<evidence type="ECO:0000256" key="1">
    <source>
        <dbReference type="ARBA" id="ARBA00004635"/>
    </source>
</evidence>
<evidence type="ECO:0000313" key="9">
    <source>
        <dbReference type="Proteomes" id="UP000051647"/>
    </source>
</evidence>
<dbReference type="SUPFAM" id="SSF53850">
    <property type="entry name" value="Periplasmic binding protein-like II"/>
    <property type="match status" value="1"/>
</dbReference>
<dbReference type="STRING" id="1423815.FC27_GL001608"/>
<dbReference type="OrthoDB" id="9812878at2"/>
<dbReference type="GO" id="GO:0016020">
    <property type="term" value="C:membrane"/>
    <property type="evidence" value="ECO:0007669"/>
    <property type="project" value="UniProtKB-SubCell"/>
</dbReference>
<reference evidence="8 9" key="1">
    <citation type="journal article" date="2015" name="Genome Announc.">
        <title>Expanding the biotechnology potential of lactobacilli through comparative genomics of 213 strains and associated genera.</title>
        <authorList>
            <person name="Sun Z."/>
            <person name="Harris H.M."/>
            <person name="McCann A."/>
            <person name="Guo C."/>
            <person name="Argimon S."/>
            <person name="Zhang W."/>
            <person name="Yang X."/>
            <person name="Jeffery I.B."/>
            <person name="Cooney J.C."/>
            <person name="Kagawa T.F."/>
            <person name="Liu W."/>
            <person name="Song Y."/>
            <person name="Salvetti E."/>
            <person name="Wrobel A."/>
            <person name="Rasinkangas P."/>
            <person name="Parkhill J."/>
            <person name="Rea M.C."/>
            <person name="O'Sullivan O."/>
            <person name="Ritari J."/>
            <person name="Douillard F.P."/>
            <person name="Paul Ross R."/>
            <person name="Yang R."/>
            <person name="Briner A.E."/>
            <person name="Felis G.E."/>
            <person name="de Vos W.M."/>
            <person name="Barrangou R."/>
            <person name="Klaenhammer T.R."/>
            <person name="Caufield P.W."/>
            <person name="Cui Y."/>
            <person name="Zhang H."/>
            <person name="O'Toole P.W."/>
        </authorList>
    </citation>
    <scope>NUCLEOTIDE SEQUENCE [LARGE SCALE GENOMIC DNA]</scope>
    <source>
        <strain evidence="8 9">DSM 14857</strain>
    </source>
</reference>
<dbReference type="Gene3D" id="3.40.190.10">
    <property type="entry name" value="Periplasmic binding protein-like II"/>
    <property type="match status" value="2"/>
</dbReference>
<proteinExistence type="inferred from homology"/>
<evidence type="ECO:0000256" key="5">
    <source>
        <dbReference type="ARBA" id="ARBA00023288"/>
    </source>
</evidence>
<keyword evidence="5 6" id="KW-0449">Lipoprotein</keyword>
<evidence type="ECO:0000256" key="6">
    <source>
        <dbReference type="PIRNR" id="PIRNR002854"/>
    </source>
</evidence>
<dbReference type="EMBL" id="AZFA01000004">
    <property type="protein sequence ID" value="KRL67584.1"/>
    <property type="molecule type" value="Genomic_DNA"/>
</dbReference>
<dbReference type="PIRSF" id="PIRSF002854">
    <property type="entry name" value="MetQ"/>
    <property type="match status" value="1"/>
</dbReference>
<dbReference type="PANTHER" id="PTHR30429">
    <property type="entry name" value="D-METHIONINE-BINDING LIPOPROTEIN METQ"/>
    <property type="match status" value="1"/>
</dbReference>
<dbReference type="Proteomes" id="UP000051647">
    <property type="component" value="Unassembled WGS sequence"/>
</dbReference>
<evidence type="ECO:0000256" key="7">
    <source>
        <dbReference type="PIRSR" id="PIRSR002854-1"/>
    </source>
</evidence>
<evidence type="ECO:0000313" key="8">
    <source>
        <dbReference type="EMBL" id="KRL67584.1"/>
    </source>
</evidence>
<dbReference type="AlphaFoldDB" id="A0A0R1SEJ7"/>
<evidence type="ECO:0000256" key="3">
    <source>
        <dbReference type="ARBA" id="ARBA00023136"/>
    </source>
</evidence>
<sequence length="270" mass="30004">MKKLRGFILVAVAIFSIFVLVGCGNNSSEKTVKIGIMTSDDPIWKPIKQKLKKQGINLKLVEFNDFNQPNQSLAQGELDINSFQHIYFMNNWNKAHNTNLVSIGTTFIAPLRVYSTKLKSIDELKSGDKVTLPNDATNEGRALELLESAGLIELKKTALPTVKDITKYNKKITITPLDAAQTAHSLDDASAAVVNNTIAASANLPEDEVIYKEKVTKKSKPWINVIATDKKNKDNPTYKKVVKAYQSEANAKNIKKQYKGTTIPAWNLKL</sequence>
<evidence type="ECO:0000256" key="4">
    <source>
        <dbReference type="ARBA" id="ARBA00023139"/>
    </source>
</evidence>
<keyword evidence="9" id="KW-1185">Reference proteome</keyword>
<dbReference type="PATRIC" id="fig|1423815.3.peg.1644"/>
<dbReference type="RefSeq" id="WP_010624144.1">
    <property type="nucleotide sequence ID" value="NZ_AZFA01000004.1"/>
</dbReference>
<dbReference type="PANTHER" id="PTHR30429:SF3">
    <property type="entry name" value="LIPOPROTEIN"/>
    <property type="match status" value="1"/>
</dbReference>
<comment type="similarity">
    <text evidence="6">Belongs to the nlpA lipoprotein family.</text>
</comment>
<evidence type="ECO:0000256" key="2">
    <source>
        <dbReference type="ARBA" id="ARBA00022729"/>
    </source>
</evidence>
<name>A0A0R1SEJ7_9LACO</name>
<comment type="subcellular location">
    <subcellularLocation>
        <location evidence="1">Membrane</location>
        <topology evidence="1">Lipid-anchor</topology>
    </subcellularLocation>
</comment>